<dbReference type="GeneID" id="43672634"/>
<evidence type="ECO:0000313" key="1">
    <source>
        <dbReference type="EMBL" id="KAE8400565.1"/>
    </source>
</evidence>
<sequence length="123" mass="13455">MPLNAVRNLSSTAGRGILKRIGKVDIEDVRRMNGVEGDKWVTSVNKVRDDIEAQYDGVKEYEIQGARAHKSSKDPTDPDDVITIAFYSQNGTRQLSGHVHVDGTYNIAESRAGKGKGKGQGKK</sequence>
<dbReference type="EMBL" id="ML736814">
    <property type="protein sequence ID" value="KAE8400565.1"/>
    <property type="molecule type" value="Genomic_DNA"/>
</dbReference>
<evidence type="ECO:0000313" key="2">
    <source>
        <dbReference type="Proteomes" id="UP000325579"/>
    </source>
</evidence>
<proteinExistence type="predicted"/>
<dbReference type="AlphaFoldDB" id="A0A5N7D2D4"/>
<dbReference type="Proteomes" id="UP000325579">
    <property type="component" value="Unassembled WGS sequence"/>
</dbReference>
<gene>
    <name evidence="1" type="ORF">BDV37DRAFT_286569</name>
</gene>
<dbReference type="RefSeq" id="XP_031937884.1">
    <property type="nucleotide sequence ID" value="XM_032087943.1"/>
</dbReference>
<keyword evidence="2" id="KW-1185">Reference proteome</keyword>
<reference evidence="1 2" key="1">
    <citation type="submission" date="2019-04" db="EMBL/GenBank/DDBJ databases">
        <authorList>
            <consortium name="DOE Joint Genome Institute"/>
            <person name="Mondo S."/>
            <person name="Kjaerbolling I."/>
            <person name="Vesth T."/>
            <person name="Frisvad J.C."/>
            <person name="Nybo J.L."/>
            <person name="Theobald S."/>
            <person name="Kildgaard S."/>
            <person name="Isbrandt T."/>
            <person name="Kuo A."/>
            <person name="Sato A."/>
            <person name="Lyhne E.K."/>
            <person name="Kogle M.E."/>
            <person name="Wiebenga A."/>
            <person name="Kun R.S."/>
            <person name="Lubbers R.J."/>
            <person name="Makela M.R."/>
            <person name="Barry K."/>
            <person name="Chovatia M."/>
            <person name="Clum A."/>
            <person name="Daum C."/>
            <person name="Haridas S."/>
            <person name="He G."/>
            <person name="LaButti K."/>
            <person name="Lipzen A."/>
            <person name="Riley R."/>
            <person name="Salamov A."/>
            <person name="Simmons B.A."/>
            <person name="Magnuson J.K."/>
            <person name="Henrissat B."/>
            <person name="Mortensen U.H."/>
            <person name="Larsen T.O."/>
            <person name="Devries R.P."/>
            <person name="Grigoriev I.V."/>
            <person name="Machida M."/>
            <person name="Baker S.E."/>
            <person name="Andersen M.R."/>
            <person name="Cantor M.N."/>
            <person name="Hua S.X."/>
        </authorList>
    </citation>
    <scope>NUCLEOTIDE SEQUENCE [LARGE SCALE GENOMIC DNA]</scope>
    <source>
        <strain evidence="1 2">CBS 119388</strain>
    </source>
</reference>
<organism evidence="1 2">
    <name type="scientific">Aspergillus pseudonomiae</name>
    <dbReference type="NCBI Taxonomy" id="1506151"/>
    <lineage>
        <taxon>Eukaryota</taxon>
        <taxon>Fungi</taxon>
        <taxon>Dikarya</taxon>
        <taxon>Ascomycota</taxon>
        <taxon>Pezizomycotina</taxon>
        <taxon>Eurotiomycetes</taxon>
        <taxon>Eurotiomycetidae</taxon>
        <taxon>Eurotiales</taxon>
        <taxon>Aspergillaceae</taxon>
        <taxon>Aspergillus</taxon>
        <taxon>Aspergillus subgen. Circumdati</taxon>
    </lineage>
</organism>
<protein>
    <submittedName>
        <fullName evidence="1">Uncharacterized protein</fullName>
    </submittedName>
</protein>
<name>A0A5N7D2D4_9EURO</name>
<accession>A0A5N7D2D4</accession>
<dbReference type="OrthoDB" id="3531694at2759"/>